<proteinExistence type="predicted"/>
<keyword evidence="1" id="KW-1133">Transmembrane helix</keyword>
<comment type="caution">
    <text evidence="2">The sequence shown here is derived from an EMBL/GenBank/DDBJ whole genome shotgun (WGS) entry which is preliminary data.</text>
</comment>
<feature type="transmembrane region" description="Helical" evidence="1">
    <location>
        <begin position="7"/>
        <end position="25"/>
    </location>
</feature>
<evidence type="ECO:0000256" key="1">
    <source>
        <dbReference type="SAM" id="Phobius"/>
    </source>
</evidence>
<gene>
    <name evidence="2" type="ORF">C9J52_05400</name>
</gene>
<sequence>MIYKKRDYLIVAFFLWLYFMVLFYINHKACNYAEAFVHNNLAHGVKLQNRTALGDMRRIAIDD</sequence>
<evidence type="ECO:0000313" key="2">
    <source>
        <dbReference type="EMBL" id="PSW98778.1"/>
    </source>
</evidence>
<organism evidence="2 3">
    <name type="scientific">Photobacterium iliopiscarium</name>
    <dbReference type="NCBI Taxonomy" id="56192"/>
    <lineage>
        <taxon>Bacteria</taxon>
        <taxon>Pseudomonadati</taxon>
        <taxon>Pseudomonadota</taxon>
        <taxon>Gammaproteobacteria</taxon>
        <taxon>Vibrionales</taxon>
        <taxon>Vibrionaceae</taxon>
        <taxon>Photobacterium</taxon>
    </lineage>
</organism>
<keyword evidence="1" id="KW-0472">Membrane</keyword>
<keyword evidence="3" id="KW-1185">Reference proteome</keyword>
<keyword evidence="1" id="KW-0812">Transmembrane</keyword>
<reference evidence="2 3" key="1">
    <citation type="submission" date="2018-03" db="EMBL/GenBank/DDBJ databases">
        <title>Whole genome sequencing of Histamine producing bacteria.</title>
        <authorList>
            <person name="Butler K."/>
        </authorList>
    </citation>
    <scope>NUCLEOTIDE SEQUENCE [LARGE SCALE GENOMIC DNA]</scope>
    <source>
        <strain evidence="2 3">ATCC 51761</strain>
    </source>
</reference>
<name>A0ABX5GVE2_9GAMM</name>
<protein>
    <submittedName>
        <fullName evidence="2">Uncharacterized protein</fullName>
    </submittedName>
</protein>
<accession>A0ABX5GVE2</accession>
<dbReference type="Proteomes" id="UP000241190">
    <property type="component" value="Unassembled WGS sequence"/>
</dbReference>
<dbReference type="EMBL" id="PYOP01000006">
    <property type="protein sequence ID" value="PSW98778.1"/>
    <property type="molecule type" value="Genomic_DNA"/>
</dbReference>
<evidence type="ECO:0000313" key="3">
    <source>
        <dbReference type="Proteomes" id="UP000241190"/>
    </source>
</evidence>